<evidence type="ECO:0000256" key="1">
    <source>
        <dbReference type="ARBA" id="ARBA00023284"/>
    </source>
</evidence>
<dbReference type="PROSITE" id="PS51352">
    <property type="entry name" value="THIOREDOXIN_2"/>
    <property type="match status" value="1"/>
</dbReference>
<dbReference type="GO" id="GO:0016209">
    <property type="term" value="F:antioxidant activity"/>
    <property type="evidence" value="ECO:0007669"/>
    <property type="project" value="InterPro"/>
</dbReference>
<dbReference type="PANTHER" id="PTHR42852:SF18">
    <property type="entry name" value="CHROMOSOME UNDETERMINED SCAFFOLD_47, WHOLE GENOME SHOTGUN SEQUENCE"/>
    <property type="match status" value="1"/>
</dbReference>
<dbReference type="Gene3D" id="3.40.30.10">
    <property type="entry name" value="Glutaredoxin"/>
    <property type="match status" value="1"/>
</dbReference>
<dbReference type="InterPro" id="IPR050553">
    <property type="entry name" value="Thioredoxin_ResA/DsbE_sf"/>
</dbReference>
<dbReference type="GO" id="GO:0016491">
    <property type="term" value="F:oxidoreductase activity"/>
    <property type="evidence" value="ECO:0007669"/>
    <property type="project" value="InterPro"/>
</dbReference>
<dbReference type="CDD" id="cd02966">
    <property type="entry name" value="TlpA_like_family"/>
    <property type="match status" value="1"/>
</dbReference>
<dbReference type="PANTHER" id="PTHR42852">
    <property type="entry name" value="THIOL:DISULFIDE INTERCHANGE PROTEIN DSBE"/>
    <property type="match status" value="1"/>
</dbReference>
<sequence length="167" mass="18213">MLIRLFPDRTAFRVLTVLLALLTTLCLTVSAPAAENDAPAVSLEQLSDLIKADQGKVVIVNFFATWCPPCRREIPDLIKVREQTGDDVVILGVSVDEPDVELGSFMAKMGFNYPIYRDAGDIASGLNMTSIPRNLVFTPGGKLAYDDSGMLSEAGLLNLIDRAKRLK</sequence>
<evidence type="ECO:0000259" key="3">
    <source>
        <dbReference type="PROSITE" id="PS51352"/>
    </source>
</evidence>
<dbReference type="InterPro" id="IPR036249">
    <property type="entry name" value="Thioredoxin-like_sf"/>
</dbReference>
<dbReference type="SUPFAM" id="SSF52833">
    <property type="entry name" value="Thioredoxin-like"/>
    <property type="match status" value="1"/>
</dbReference>
<dbReference type="AlphaFoldDB" id="A0A9D2HCN6"/>
<dbReference type="PROSITE" id="PS00194">
    <property type="entry name" value="THIOREDOXIN_1"/>
    <property type="match status" value="1"/>
</dbReference>
<evidence type="ECO:0000313" key="5">
    <source>
        <dbReference type="Proteomes" id="UP000824225"/>
    </source>
</evidence>
<dbReference type="Pfam" id="PF00578">
    <property type="entry name" value="AhpC-TSA"/>
    <property type="match status" value="1"/>
</dbReference>
<gene>
    <name evidence="4" type="ORF">H9962_02640</name>
</gene>
<protein>
    <submittedName>
        <fullName evidence="4">TlpA family protein disulfide reductase</fullName>
    </submittedName>
</protein>
<evidence type="ECO:0000256" key="2">
    <source>
        <dbReference type="SAM" id="SignalP"/>
    </source>
</evidence>
<feature type="signal peptide" evidence="2">
    <location>
        <begin position="1"/>
        <end position="33"/>
    </location>
</feature>
<keyword evidence="1" id="KW-0676">Redox-active center</keyword>
<dbReference type="EMBL" id="DXAN01000004">
    <property type="protein sequence ID" value="HJA08079.1"/>
    <property type="molecule type" value="Genomic_DNA"/>
</dbReference>
<evidence type="ECO:0000313" key="4">
    <source>
        <dbReference type="EMBL" id="HJA08079.1"/>
    </source>
</evidence>
<reference evidence="4" key="2">
    <citation type="submission" date="2021-04" db="EMBL/GenBank/DDBJ databases">
        <authorList>
            <person name="Gilroy R."/>
        </authorList>
    </citation>
    <scope>NUCLEOTIDE SEQUENCE</scope>
    <source>
        <strain evidence="4">CHK186-16707</strain>
    </source>
</reference>
<reference evidence="4" key="1">
    <citation type="journal article" date="2021" name="PeerJ">
        <title>Extensive microbial diversity within the chicken gut microbiome revealed by metagenomics and culture.</title>
        <authorList>
            <person name="Gilroy R."/>
            <person name="Ravi A."/>
            <person name="Getino M."/>
            <person name="Pursley I."/>
            <person name="Horton D.L."/>
            <person name="Alikhan N.F."/>
            <person name="Baker D."/>
            <person name="Gharbi K."/>
            <person name="Hall N."/>
            <person name="Watson M."/>
            <person name="Adriaenssens E.M."/>
            <person name="Foster-Nyarko E."/>
            <person name="Jarju S."/>
            <person name="Secka A."/>
            <person name="Antonio M."/>
            <person name="Oren A."/>
            <person name="Chaudhuri R.R."/>
            <person name="La Ragione R."/>
            <person name="Hildebrand F."/>
            <person name="Pallen M.J."/>
        </authorList>
    </citation>
    <scope>NUCLEOTIDE SEQUENCE</scope>
    <source>
        <strain evidence="4">CHK186-16707</strain>
    </source>
</reference>
<proteinExistence type="predicted"/>
<dbReference type="Proteomes" id="UP000824225">
    <property type="component" value="Unassembled WGS sequence"/>
</dbReference>
<dbReference type="InterPro" id="IPR000866">
    <property type="entry name" value="AhpC/TSA"/>
</dbReference>
<keyword evidence="2" id="KW-0732">Signal</keyword>
<dbReference type="InterPro" id="IPR013766">
    <property type="entry name" value="Thioredoxin_domain"/>
</dbReference>
<accession>A0A9D2HCN6</accession>
<name>A0A9D2HCN6_9BACT</name>
<organism evidence="4 5">
    <name type="scientific">Candidatus Mailhella merdigallinarum</name>
    <dbReference type="NCBI Taxonomy" id="2838658"/>
    <lineage>
        <taxon>Bacteria</taxon>
        <taxon>Pseudomonadati</taxon>
        <taxon>Thermodesulfobacteriota</taxon>
        <taxon>Desulfovibrionia</taxon>
        <taxon>Desulfovibrionales</taxon>
        <taxon>Desulfovibrionaceae</taxon>
        <taxon>Mailhella</taxon>
    </lineage>
</organism>
<feature type="domain" description="Thioredoxin" evidence="3">
    <location>
        <begin position="27"/>
        <end position="165"/>
    </location>
</feature>
<comment type="caution">
    <text evidence="4">The sequence shown here is derived from an EMBL/GenBank/DDBJ whole genome shotgun (WGS) entry which is preliminary data.</text>
</comment>
<dbReference type="InterPro" id="IPR017937">
    <property type="entry name" value="Thioredoxin_CS"/>
</dbReference>
<feature type="chain" id="PRO_5038635626" evidence="2">
    <location>
        <begin position="34"/>
        <end position="167"/>
    </location>
</feature>